<dbReference type="EMBL" id="BMXE01000002">
    <property type="protein sequence ID" value="GHB25816.1"/>
    <property type="molecule type" value="Genomic_DNA"/>
</dbReference>
<evidence type="ECO:0000256" key="2">
    <source>
        <dbReference type="ARBA" id="ARBA00022692"/>
    </source>
</evidence>
<feature type="transmembrane region" description="Helical" evidence="5">
    <location>
        <begin position="97"/>
        <end position="122"/>
    </location>
</feature>
<evidence type="ECO:0000256" key="1">
    <source>
        <dbReference type="ARBA" id="ARBA00004127"/>
    </source>
</evidence>
<feature type="transmembrane region" description="Helical" evidence="5">
    <location>
        <begin position="40"/>
        <end position="60"/>
    </location>
</feature>
<gene>
    <name evidence="6" type="ORF">GCM10007094_12400</name>
</gene>
<reference evidence="7" key="1">
    <citation type="journal article" date="2019" name="Int. J. Syst. Evol. Microbiol.">
        <title>The Global Catalogue of Microorganisms (GCM) 10K type strain sequencing project: providing services to taxonomists for standard genome sequencing and annotation.</title>
        <authorList>
            <consortium name="The Broad Institute Genomics Platform"/>
            <consortium name="The Broad Institute Genome Sequencing Center for Infectious Disease"/>
            <person name="Wu L."/>
            <person name="Ma J."/>
        </authorList>
    </citation>
    <scope>NUCLEOTIDE SEQUENCE [LARGE SCALE GENOMIC DNA]</scope>
    <source>
        <strain evidence="7">KCTC 12861</strain>
    </source>
</reference>
<evidence type="ECO:0000256" key="3">
    <source>
        <dbReference type="ARBA" id="ARBA00022989"/>
    </source>
</evidence>
<keyword evidence="4 5" id="KW-0472">Membrane</keyword>
<evidence type="ECO:0000313" key="7">
    <source>
        <dbReference type="Proteomes" id="UP000637980"/>
    </source>
</evidence>
<accession>A0ABQ3E4G3</accession>
<evidence type="ECO:0000313" key="6">
    <source>
        <dbReference type="EMBL" id="GHB25816.1"/>
    </source>
</evidence>
<comment type="caution">
    <text evidence="6">The sequence shown here is derived from an EMBL/GenBank/DDBJ whole genome shotgun (WGS) entry which is preliminary data.</text>
</comment>
<organism evidence="6 7">
    <name type="scientific">Pseudovibrio japonicus</name>
    <dbReference type="NCBI Taxonomy" id="366534"/>
    <lineage>
        <taxon>Bacteria</taxon>
        <taxon>Pseudomonadati</taxon>
        <taxon>Pseudomonadota</taxon>
        <taxon>Alphaproteobacteria</taxon>
        <taxon>Hyphomicrobiales</taxon>
        <taxon>Stappiaceae</taxon>
        <taxon>Pseudovibrio</taxon>
    </lineage>
</organism>
<keyword evidence="7" id="KW-1185">Reference proteome</keyword>
<protein>
    <recommendedName>
        <fullName evidence="8">Isoprenylcysteine carboxylmethyltransferase family protein</fullName>
    </recommendedName>
</protein>
<dbReference type="InterPro" id="IPR007318">
    <property type="entry name" value="Phopholipid_MeTrfase"/>
</dbReference>
<name>A0ABQ3E4G3_9HYPH</name>
<dbReference type="Gene3D" id="1.20.120.1630">
    <property type="match status" value="1"/>
</dbReference>
<dbReference type="RefSeq" id="WP_189435905.1">
    <property type="nucleotide sequence ID" value="NZ_BMXE01000002.1"/>
</dbReference>
<feature type="transmembrane region" description="Helical" evidence="5">
    <location>
        <begin position="12"/>
        <end position="28"/>
    </location>
</feature>
<sequence length="153" mass="17201">MEKLKLRVPPPLVFVGFAVLMWLVALVLPGNVDLHGTETAFLVIGLGAGGYFSFTGFFEFRRARTTINPFHPEETTALVSGGIYSKTRNPMYLGLQIILLGWAIFLGNLFAIPVALGFAAYITEFQIKPEEEILEENFGKEFLAYKARVRRWI</sequence>
<evidence type="ECO:0000256" key="4">
    <source>
        <dbReference type="ARBA" id="ARBA00023136"/>
    </source>
</evidence>
<dbReference type="Proteomes" id="UP000637980">
    <property type="component" value="Unassembled WGS sequence"/>
</dbReference>
<keyword evidence="3 5" id="KW-1133">Transmembrane helix</keyword>
<dbReference type="Pfam" id="PF04191">
    <property type="entry name" value="PEMT"/>
    <property type="match status" value="1"/>
</dbReference>
<proteinExistence type="predicted"/>
<dbReference type="PANTHER" id="PTHR12714:SF24">
    <property type="entry name" value="SLR1182 PROTEIN"/>
    <property type="match status" value="1"/>
</dbReference>
<keyword evidence="2 5" id="KW-0812">Transmembrane</keyword>
<evidence type="ECO:0008006" key="8">
    <source>
        <dbReference type="Google" id="ProtNLM"/>
    </source>
</evidence>
<dbReference type="PANTHER" id="PTHR12714">
    <property type="entry name" value="PROTEIN-S ISOPRENYLCYSTEINE O-METHYLTRANSFERASE"/>
    <property type="match status" value="1"/>
</dbReference>
<evidence type="ECO:0000256" key="5">
    <source>
        <dbReference type="SAM" id="Phobius"/>
    </source>
</evidence>
<comment type="subcellular location">
    <subcellularLocation>
        <location evidence="1">Endomembrane system</location>
        <topology evidence="1">Multi-pass membrane protein</topology>
    </subcellularLocation>
</comment>